<dbReference type="HOGENOM" id="CLU_2473336_0_0_1"/>
<reference evidence="1" key="2">
    <citation type="submission" date="2015-06" db="UniProtKB">
        <authorList>
            <consortium name="EnsemblPlants"/>
        </authorList>
    </citation>
    <scope>IDENTIFICATION</scope>
    <source>
        <strain evidence="1">DM1-3 516 R44</strain>
    </source>
</reference>
<protein>
    <submittedName>
        <fullName evidence="1">Uncharacterized protein</fullName>
    </submittedName>
</protein>
<name>M1ANF7_SOLTU</name>
<dbReference type="EnsemblPlants" id="PGSC0003DMT400026613">
    <property type="protein sequence ID" value="PGSC0003DMT400026613"/>
    <property type="gene ID" value="PGSC0003DMG401010281"/>
</dbReference>
<evidence type="ECO:0000313" key="1">
    <source>
        <dbReference type="EnsemblPlants" id="PGSC0003DMT400026613"/>
    </source>
</evidence>
<reference evidence="2" key="1">
    <citation type="journal article" date="2011" name="Nature">
        <title>Genome sequence and analysis of the tuber crop potato.</title>
        <authorList>
            <consortium name="The Potato Genome Sequencing Consortium"/>
        </authorList>
    </citation>
    <scope>NUCLEOTIDE SEQUENCE [LARGE SCALE GENOMIC DNA]</scope>
    <source>
        <strain evidence="2">cv. DM1-3 516 R44</strain>
    </source>
</reference>
<organism evidence="1 2">
    <name type="scientific">Solanum tuberosum</name>
    <name type="common">Potato</name>
    <dbReference type="NCBI Taxonomy" id="4113"/>
    <lineage>
        <taxon>Eukaryota</taxon>
        <taxon>Viridiplantae</taxon>
        <taxon>Streptophyta</taxon>
        <taxon>Embryophyta</taxon>
        <taxon>Tracheophyta</taxon>
        <taxon>Spermatophyta</taxon>
        <taxon>Magnoliopsida</taxon>
        <taxon>eudicotyledons</taxon>
        <taxon>Gunneridae</taxon>
        <taxon>Pentapetalae</taxon>
        <taxon>asterids</taxon>
        <taxon>lamiids</taxon>
        <taxon>Solanales</taxon>
        <taxon>Solanaceae</taxon>
        <taxon>Solanoideae</taxon>
        <taxon>Solaneae</taxon>
        <taxon>Solanum</taxon>
    </lineage>
</organism>
<dbReference type="AlphaFoldDB" id="M1ANF7"/>
<evidence type="ECO:0000313" key="2">
    <source>
        <dbReference type="Proteomes" id="UP000011115"/>
    </source>
</evidence>
<dbReference type="Gramene" id="PGSC0003DMT400026613">
    <property type="protein sequence ID" value="PGSC0003DMT400026613"/>
    <property type="gene ID" value="PGSC0003DMG401010281"/>
</dbReference>
<sequence length="88" mass="10244">MQKLLCNQRNEMQYVIISDQLQMIQLIISYSYSTFPRLSFLAKSHGFSQDDQLFLETRVYDQGSCASIHEATCTQCQCQFLLCLYARS</sequence>
<dbReference type="Proteomes" id="UP000011115">
    <property type="component" value="Unassembled WGS sequence"/>
</dbReference>
<keyword evidence="2" id="KW-1185">Reference proteome</keyword>
<dbReference type="InParanoid" id="M1ANF7"/>
<accession>M1ANF7</accession>
<proteinExistence type="predicted"/>
<dbReference type="PaxDb" id="4113-PGSC0003DMT400026613"/>